<dbReference type="Proteomes" id="UP000429595">
    <property type="component" value="Unassembled WGS sequence"/>
</dbReference>
<proteinExistence type="inferred from homology"/>
<protein>
    <submittedName>
        <fullName evidence="4">Glycosyltransferase</fullName>
    </submittedName>
</protein>
<dbReference type="CDD" id="cd03794">
    <property type="entry name" value="GT4_WbuB-like"/>
    <property type="match status" value="1"/>
</dbReference>
<feature type="domain" description="Glycosyl transferase family 1" evidence="2">
    <location>
        <begin position="218"/>
        <end position="317"/>
    </location>
</feature>
<evidence type="ECO:0000259" key="2">
    <source>
        <dbReference type="Pfam" id="PF00534"/>
    </source>
</evidence>
<accession>A0A6I1FGL6</accession>
<dbReference type="SUPFAM" id="SSF53756">
    <property type="entry name" value="UDP-Glycosyltransferase/glycogen phosphorylase"/>
    <property type="match status" value="1"/>
</dbReference>
<dbReference type="EMBL" id="WEIO01000003">
    <property type="protein sequence ID" value="KAB7707396.1"/>
    <property type="molecule type" value="Genomic_DNA"/>
</dbReference>
<dbReference type="Pfam" id="PF00534">
    <property type="entry name" value="Glycos_transf_1"/>
    <property type="match status" value="1"/>
</dbReference>
<dbReference type="AlphaFoldDB" id="A0A6I1FGL6"/>
<evidence type="ECO:0000256" key="1">
    <source>
        <dbReference type="ARBA" id="ARBA00009481"/>
    </source>
</evidence>
<keyword evidence="5" id="KW-1185">Reference proteome</keyword>
<sequence length="412" mass="46912">MNIWIFNHYAIGPGSSGGTRHYDLAKQLIAKGHKVTIFASSYNHQTLHEEHLMDNKQLFVKKNYDGIEFIWIRTTPYHKNDINRVFNMISYSRRAYKIAKNIDQQPDIVIGSLVHPLAAYVGYLTSKKKKSTFYFEERDLWPQTLIDLGKVTARNPVIYGLASMEKFLYRKSKRIIVLFDKAVGYVTNKGIKKEKVLYLPNGIDLKRLDAVEELPSEVKQILEKNKDRVLAVYTGTHGLANNLDAILDSAKILKESKPSVHFLLVGNGPEKKRLIERKHKENISNLDFVDPLPKECIPALLSQCDIGLLPLKDSPVFKWGISPNKLFDYMGASLPVALLCNLDDTPVEKAGGGYVIKNNFSTELAKVLMTASKEDLHQLGQKARLYVEKEHNWALLSERLEKIMLADTKEMK</sequence>
<evidence type="ECO:0000313" key="5">
    <source>
        <dbReference type="Proteomes" id="UP000429595"/>
    </source>
</evidence>
<dbReference type="RefSeq" id="WP_152150360.1">
    <property type="nucleotide sequence ID" value="NZ_WEIO01000003.1"/>
</dbReference>
<comment type="caution">
    <text evidence="4">The sequence shown here is derived from an EMBL/GenBank/DDBJ whole genome shotgun (WGS) entry which is preliminary data.</text>
</comment>
<keyword evidence="4" id="KW-0808">Transferase</keyword>
<reference evidence="4 5" key="1">
    <citation type="submission" date="2019-10" db="EMBL/GenBank/DDBJ databases">
        <title>Bacillus aerolatum sp. nov., isolated from bioaerosol of sport playgrounds.</title>
        <authorList>
            <person name="Chen P."/>
            <person name="Zhang G."/>
        </authorList>
    </citation>
    <scope>NUCLEOTIDE SEQUENCE [LARGE SCALE GENOMIC DNA]</scope>
    <source>
        <strain evidence="4 5">CX253</strain>
    </source>
</reference>
<name>A0A6I1FGL6_9BACI</name>
<dbReference type="Pfam" id="PF13439">
    <property type="entry name" value="Glyco_transf_4"/>
    <property type="match status" value="1"/>
</dbReference>
<dbReference type="GO" id="GO:0016757">
    <property type="term" value="F:glycosyltransferase activity"/>
    <property type="evidence" value="ECO:0007669"/>
    <property type="project" value="InterPro"/>
</dbReference>
<dbReference type="PANTHER" id="PTHR12526">
    <property type="entry name" value="GLYCOSYLTRANSFERASE"/>
    <property type="match status" value="1"/>
</dbReference>
<comment type="similarity">
    <text evidence="1">Belongs to the glycosyltransferase group 1 family. Glycosyltransferase 4 subfamily.</text>
</comment>
<evidence type="ECO:0000313" key="4">
    <source>
        <dbReference type="EMBL" id="KAB7707396.1"/>
    </source>
</evidence>
<feature type="domain" description="Glycosyltransferase subfamily 4-like N-terminal" evidence="3">
    <location>
        <begin position="22"/>
        <end position="207"/>
    </location>
</feature>
<dbReference type="PANTHER" id="PTHR12526:SF622">
    <property type="entry name" value="GLYCOSYLTRANSFERASE (GROUP I)"/>
    <property type="match status" value="1"/>
</dbReference>
<dbReference type="Gene3D" id="3.40.50.2000">
    <property type="entry name" value="Glycogen Phosphorylase B"/>
    <property type="match status" value="2"/>
</dbReference>
<dbReference type="InterPro" id="IPR001296">
    <property type="entry name" value="Glyco_trans_1"/>
</dbReference>
<evidence type="ECO:0000259" key="3">
    <source>
        <dbReference type="Pfam" id="PF13439"/>
    </source>
</evidence>
<gene>
    <name evidence="4" type="ORF">F9802_06495</name>
</gene>
<organism evidence="4 5">
    <name type="scientific">Bacillus aerolatus</name>
    <dbReference type="NCBI Taxonomy" id="2653354"/>
    <lineage>
        <taxon>Bacteria</taxon>
        <taxon>Bacillati</taxon>
        <taxon>Bacillota</taxon>
        <taxon>Bacilli</taxon>
        <taxon>Bacillales</taxon>
        <taxon>Bacillaceae</taxon>
        <taxon>Bacillus</taxon>
    </lineage>
</organism>
<dbReference type="InterPro" id="IPR028098">
    <property type="entry name" value="Glyco_trans_4-like_N"/>
</dbReference>